<protein>
    <submittedName>
        <fullName evidence="2">Acyl--CoA ligase</fullName>
    </submittedName>
</protein>
<dbReference type="PANTHER" id="PTHR43767">
    <property type="entry name" value="LONG-CHAIN-FATTY-ACID--COA LIGASE"/>
    <property type="match status" value="1"/>
</dbReference>
<name>A0A5N5W2X6_STRMB</name>
<sequence>MTAETTQAKRTRPTFLTDYAPTRYRKRLTPLSRVPITGRIGEVWHLAAQRHPRNPVIVDRAPDVDRDGPLERSYLQWAALVDDLASRLHALGVREWDRVAVVKRNHLDVALLASAAARIGAVPALITDHHDARTLAVMLGRLEKPFLITDRQALERMGLDKEAVAELTEKTACVDDVPEDRPDVVSFDGLRGGPVVEPRLRAWEEPMVITHTSGTTGVPKLVLHSAESLYSLGLVEAERWPFFRLRDDDTVAFCEPYSHQRIITGLLPLATVAPKLVMMSDPLAPVVRDLLVEHKPTFVETLPNAFLAWEELAQDPAKPFANVRVFVNSFDAIHTRTVRTFLAATERKLPVWVQSWSQTEAGAVAIRPYTRGSVKRRGHRPPPTQVLGWPVPGFGRLRAVDPDTGIPVRRGEVGLIQFSAPGRCLTYVGEKERHDLKREGHWWNLGDMAVINRLGAVRLIDREVDRIPGASALEIEDVLLDRLPRTTEVIVLAVAGGKPQPVYSSQFDQPVTEAQWRAATADLPEMAEPIHIRWDEFPRTATWKVRRVMLREQLLEDADGIGYGTWT</sequence>
<evidence type="ECO:0000259" key="1">
    <source>
        <dbReference type="Pfam" id="PF00501"/>
    </source>
</evidence>
<dbReference type="RefSeq" id="WP_152264850.1">
    <property type="nucleotide sequence ID" value="NZ_VOKX01000097.1"/>
</dbReference>
<dbReference type="InterPro" id="IPR050237">
    <property type="entry name" value="ATP-dep_AMP-bd_enzyme"/>
</dbReference>
<dbReference type="Proteomes" id="UP000327000">
    <property type="component" value="Unassembled WGS sequence"/>
</dbReference>
<keyword evidence="2" id="KW-0436">Ligase</keyword>
<feature type="domain" description="AMP-dependent synthetase/ligase" evidence="1">
    <location>
        <begin position="47"/>
        <end position="427"/>
    </location>
</feature>
<evidence type="ECO:0000313" key="2">
    <source>
        <dbReference type="EMBL" id="KAB7837200.1"/>
    </source>
</evidence>
<dbReference type="InterPro" id="IPR045851">
    <property type="entry name" value="AMP-bd_C_sf"/>
</dbReference>
<reference evidence="2 3" key="1">
    <citation type="journal article" date="2019" name="Microb. Cell Fact.">
        <title>Exploring novel herbicidin analogues by transcriptional regulator overexpression and MS/MS molecular networking.</title>
        <authorList>
            <person name="Shi Y."/>
            <person name="Gu R."/>
            <person name="Li Y."/>
            <person name="Wang X."/>
            <person name="Ren W."/>
            <person name="Li X."/>
            <person name="Wang L."/>
            <person name="Xie Y."/>
            <person name="Hong B."/>
        </authorList>
    </citation>
    <scope>NUCLEOTIDE SEQUENCE [LARGE SCALE GENOMIC DNA]</scope>
    <source>
        <strain evidence="2 3">US-43</strain>
    </source>
</reference>
<organism evidence="2 3">
    <name type="scientific">Streptomyces mobaraensis</name>
    <name type="common">Streptoverticillium mobaraense</name>
    <dbReference type="NCBI Taxonomy" id="35621"/>
    <lineage>
        <taxon>Bacteria</taxon>
        <taxon>Bacillati</taxon>
        <taxon>Actinomycetota</taxon>
        <taxon>Actinomycetes</taxon>
        <taxon>Kitasatosporales</taxon>
        <taxon>Streptomycetaceae</taxon>
        <taxon>Streptomyces</taxon>
    </lineage>
</organism>
<dbReference type="InterPro" id="IPR000873">
    <property type="entry name" value="AMP-dep_synth/lig_dom"/>
</dbReference>
<dbReference type="InterPro" id="IPR042099">
    <property type="entry name" value="ANL_N_sf"/>
</dbReference>
<dbReference type="Gene3D" id="3.30.300.30">
    <property type="match status" value="1"/>
</dbReference>
<dbReference type="AlphaFoldDB" id="A0A5N5W2X6"/>
<evidence type="ECO:0000313" key="3">
    <source>
        <dbReference type="Proteomes" id="UP000327000"/>
    </source>
</evidence>
<dbReference type="Gene3D" id="3.40.50.12780">
    <property type="entry name" value="N-terminal domain of ligase-like"/>
    <property type="match status" value="1"/>
</dbReference>
<dbReference type="GO" id="GO:0016878">
    <property type="term" value="F:acid-thiol ligase activity"/>
    <property type="evidence" value="ECO:0007669"/>
    <property type="project" value="UniProtKB-ARBA"/>
</dbReference>
<proteinExistence type="predicted"/>
<dbReference type="PANTHER" id="PTHR43767:SF1">
    <property type="entry name" value="NONRIBOSOMAL PEPTIDE SYNTHASE PES1 (EUROFUNG)-RELATED"/>
    <property type="match status" value="1"/>
</dbReference>
<dbReference type="SUPFAM" id="SSF56801">
    <property type="entry name" value="Acetyl-CoA synthetase-like"/>
    <property type="match status" value="1"/>
</dbReference>
<comment type="caution">
    <text evidence="2">The sequence shown here is derived from an EMBL/GenBank/DDBJ whole genome shotgun (WGS) entry which is preliminary data.</text>
</comment>
<dbReference type="EMBL" id="VOKX01000097">
    <property type="protein sequence ID" value="KAB7837200.1"/>
    <property type="molecule type" value="Genomic_DNA"/>
</dbReference>
<dbReference type="PROSITE" id="PS00455">
    <property type="entry name" value="AMP_BINDING"/>
    <property type="match status" value="1"/>
</dbReference>
<accession>A0A5N5W2X6</accession>
<dbReference type="Pfam" id="PF00501">
    <property type="entry name" value="AMP-binding"/>
    <property type="match status" value="1"/>
</dbReference>
<dbReference type="InterPro" id="IPR020845">
    <property type="entry name" value="AMP-binding_CS"/>
</dbReference>
<keyword evidence="3" id="KW-1185">Reference proteome</keyword>
<dbReference type="OrthoDB" id="4495845at2"/>
<gene>
    <name evidence="2" type="ORF">FRZ00_23445</name>
</gene>